<accession>A0ABS8RZZ2</accession>
<evidence type="ECO:0000313" key="1">
    <source>
        <dbReference type="EMBL" id="MCD7451706.1"/>
    </source>
</evidence>
<proteinExistence type="predicted"/>
<name>A0ABS8RZZ2_DATST</name>
<sequence length="101" mass="11672">MRCTGRLIVRPRPPEDSSDYSFEVGAAVDAWWFDGWWEGVVAGFDVCGSSRLQNFECANVGHGLMRQGVQFFLLDNRQEQIIGDSEEEHEDFKRLDRWQMG</sequence>
<gene>
    <name evidence="1" type="ORF">HAX54_013089</name>
</gene>
<evidence type="ECO:0000313" key="2">
    <source>
        <dbReference type="Proteomes" id="UP000823775"/>
    </source>
</evidence>
<comment type="caution">
    <text evidence="1">The sequence shown here is derived from an EMBL/GenBank/DDBJ whole genome shotgun (WGS) entry which is preliminary data.</text>
</comment>
<protein>
    <recommendedName>
        <fullName evidence="3">Agenet domain-containing protein</fullName>
    </recommendedName>
</protein>
<dbReference type="EMBL" id="JACEIK010000178">
    <property type="protein sequence ID" value="MCD7451706.1"/>
    <property type="molecule type" value="Genomic_DNA"/>
</dbReference>
<reference evidence="1 2" key="1">
    <citation type="journal article" date="2021" name="BMC Genomics">
        <title>Datura genome reveals duplications of psychoactive alkaloid biosynthetic genes and high mutation rate following tissue culture.</title>
        <authorList>
            <person name="Rajewski A."/>
            <person name="Carter-House D."/>
            <person name="Stajich J."/>
            <person name="Litt A."/>
        </authorList>
    </citation>
    <scope>NUCLEOTIDE SEQUENCE [LARGE SCALE GENOMIC DNA]</scope>
    <source>
        <strain evidence="1">AR-01</strain>
    </source>
</reference>
<dbReference type="Proteomes" id="UP000823775">
    <property type="component" value="Unassembled WGS sequence"/>
</dbReference>
<organism evidence="1 2">
    <name type="scientific">Datura stramonium</name>
    <name type="common">Jimsonweed</name>
    <name type="synonym">Common thornapple</name>
    <dbReference type="NCBI Taxonomy" id="4076"/>
    <lineage>
        <taxon>Eukaryota</taxon>
        <taxon>Viridiplantae</taxon>
        <taxon>Streptophyta</taxon>
        <taxon>Embryophyta</taxon>
        <taxon>Tracheophyta</taxon>
        <taxon>Spermatophyta</taxon>
        <taxon>Magnoliopsida</taxon>
        <taxon>eudicotyledons</taxon>
        <taxon>Gunneridae</taxon>
        <taxon>Pentapetalae</taxon>
        <taxon>asterids</taxon>
        <taxon>lamiids</taxon>
        <taxon>Solanales</taxon>
        <taxon>Solanaceae</taxon>
        <taxon>Solanoideae</taxon>
        <taxon>Datureae</taxon>
        <taxon>Datura</taxon>
    </lineage>
</organism>
<keyword evidence="2" id="KW-1185">Reference proteome</keyword>
<evidence type="ECO:0008006" key="3">
    <source>
        <dbReference type="Google" id="ProtNLM"/>
    </source>
</evidence>